<dbReference type="SUPFAM" id="SSF50621">
    <property type="entry name" value="Alanine racemase C-terminal domain-like"/>
    <property type="match status" value="1"/>
</dbReference>
<accession>A0A329M2D3</accession>
<keyword evidence="3 5" id="KW-0663">Pyridoxal phosphate</keyword>
<feature type="active site" description="Proton acceptor; specific for L-alanine" evidence="5">
    <location>
        <position position="267"/>
    </location>
</feature>
<comment type="catalytic activity">
    <reaction evidence="1 5">
        <text>L-alanine = D-alanine</text>
        <dbReference type="Rhea" id="RHEA:20249"/>
        <dbReference type="ChEBI" id="CHEBI:57416"/>
        <dbReference type="ChEBI" id="CHEBI:57972"/>
        <dbReference type="EC" id="5.1.1.1"/>
    </reaction>
</comment>
<dbReference type="InterPro" id="IPR009006">
    <property type="entry name" value="Ala_racemase/Decarboxylase_C"/>
</dbReference>
<dbReference type="GO" id="GO:0030632">
    <property type="term" value="P:D-alanine biosynthetic process"/>
    <property type="evidence" value="ECO:0007669"/>
    <property type="project" value="UniProtKB-UniRule"/>
</dbReference>
<dbReference type="NCBIfam" id="TIGR00492">
    <property type="entry name" value="alr"/>
    <property type="match status" value="1"/>
</dbReference>
<gene>
    <name evidence="9" type="primary">alr</name>
    <name evidence="9" type="ORF">DQG23_32325</name>
</gene>
<comment type="similarity">
    <text evidence="5">Belongs to the alanine racemase family.</text>
</comment>
<dbReference type="FunFam" id="2.40.37.10:FF:000006">
    <property type="entry name" value="Alanine racemase"/>
    <property type="match status" value="1"/>
</dbReference>
<dbReference type="SMART" id="SM01005">
    <property type="entry name" value="Ala_racemase_C"/>
    <property type="match status" value="1"/>
</dbReference>
<feature type="binding site" evidence="5 7">
    <location>
        <position position="136"/>
    </location>
    <ligand>
        <name>substrate</name>
    </ligand>
</feature>
<feature type="domain" description="Alanine racemase C-terminal" evidence="8">
    <location>
        <begin position="246"/>
        <end position="375"/>
    </location>
</feature>
<dbReference type="CDD" id="cd00430">
    <property type="entry name" value="PLPDE_III_AR"/>
    <property type="match status" value="1"/>
</dbReference>
<dbReference type="PROSITE" id="PS00395">
    <property type="entry name" value="ALANINE_RACEMASE"/>
    <property type="match status" value="1"/>
</dbReference>
<dbReference type="PRINTS" id="PR00992">
    <property type="entry name" value="ALARACEMASE"/>
</dbReference>
<dbReference type="AlphaFoldDB" id="A0A329M2D3"/>
<name>A0A329M2D3_9BACL</name>
<proteinExistence type="inferred from homology"/>
<dbReference type="InterPro" id="IPR020622">
    <property type="entry name" value="Ala_racemase_pyridoxalP-BS"/>
</dbReference>
<evidence type="ECO:0000256" key="7">
    <source>
        <dbReference type="PIRSR" id="PIRSR600821-52"/>
    </source>
</evidence>
<evidence type="ECO:0000259" key="8">
    <source>
        <dbReference type="SMART" id="SM01005"/>
    </source>
</evidence>
<comment type="cofactor">
    <cofactor evidence="2 5 6">
        <name>pyridoxal 5'-phosphate</name>
        <dbReference type="ChEBI" id="CHEBI:597326"/>
    </cofactor>
</comment>
<dbReference type="HAMAP" id="MF_01201">
    <property type="entry name" value="Ala_racemase"/>
    <property type="match status" value="1"/>
</dbReference>
<sequence length="392" mass="42992">MDSFYRPTWVEVSLDALSRNIEAFRRLLPAEIGIMAVVKADGYGHGAVQVARTALNCGAAYLAVAFLDEALELRRAGITAPVLVLGYTPVEGLALARDYDITINVFSDEVLDALAEQGDNGRPVSVHIKLDSGMGRIGQHREEDAISFIEKALRLPGVRVEGLFTHYACADETDKTHTHEQHRQFKRMVDHFADKGIRFPYVHAGNSATAIDLPELACNMVRLGISMYGLYPSAEVNREKIELEPVMSLKTGLVMVKTLPAGKTISYGATYVTQRDGERIATLPIGYADGFSRMLSGKANALVQGQKVPVVGKICMDQCMIDVTDVSGLRLDDEVVLLGRQGEQAITAEEIAEQLGTINYEITCMISHRVPRVYMQGGTVRNTVNLLQHTID</sequence>
<dbReference type="GO" id="GO:0009252">
    <property type="term" value="P:peptidoglycan biosynthetic process"/>
    <property type="evidence" value="ECO:0007669"/>
    <property type="project" value="TreeGrafter"/>
</dbReference>
<dbReference type="RefSeq" id="WP_113035163.1">
    <property type="nucleotide sequence ID" value="NZ_QMFB01000028.1"/>
</dbReference>
<dbReference type="GO" id="GO:0005829">
    <property type="term" value="C:cytosol"/>
    <property type="evidence" value="ECO:0007669"/>
    <property type="project" value="TreeGrafter"/>
</dbReference>
<evidence type="ECO:0000256" key="2">
    <source>
        <dbReference type="ARBA" id="ARBA00001933"/>
    </source>
</evidence>
<dbReference type="Gene3D" id="2.40.37.10">
    <property type="entry name" value="Lyase, Ornithine Decarboxylase, Chain A, domain 1"/>
    <property type="match status" value="1"/>
</dbReference>
<dbReference type="InterPro" id="IPR011079">
    <property type="entry name" value="Ala_racemase_C"/>
</dbReference>
<evidence type="ECO:0000256" key="4">
    <source>
        <dbReference type="ARBA" id="ARBA00023235"/>
    </source>
</evidence>
<dbReference type="EMBL" id="QMFB01000028">
    <property type="protein sequence ID" value="RAV13772.1"/>
    <property type="molecule type" value="Genomic_DNA"/>
</dbReference>
<dbReference type="InterPro" id="IPR001608">
    <property type="entry name" value="Ala_racemase_N"/>
</dbReference>
<dbReference type="Gene3D" id="3.20.20.10">
    <property type="entry name" value="Alanine racemase"/>
    <property type="match status" value="1"/>
</dbReference>
<dbReference type="SUPFAM" id="SSF51419">
    <property type="entry name" value="PLP-binding barrel"/>
    <property type="match status" value="1"/>
</dbReference>
<feature type="modified residue" description="N6-(pyridoxal phosphate)lysine" evidence="5 6">
    <location>
        <position position="39"/>
    </location>
</feature>
<dbReference type="Pfam" id="PF01168">
    <property type="entry name" value="Ala_racemase_N"/>
    <property type="match status" value="1"/>
</dbReference>
<comment type="function">
    <text evidence="5">Catalyzes the interconversion of L-alanine and D-alanine. May also act on other amino acids.</text>
</comment>
<evidence type="ECO:0000256" key="1">
    <source>
        <dbReference type="ARBA" id="ARBA00000316"/>
    </source>
</evidence>
<comment type="caution">
    <text evidence="9">The sequence shown here is derived from an EMBL/GenBank/DDBJ whole genome shotgun (WGS) entry which is preliminary data.</text>
</comment>
<keyword evidence="4 5" id="KW-0413">Isomerase</keyword>
<dbReference type="GO" id="GO:0030170">
    <property type="term" value="F:pyridoxal phosphate binding"/>
    <property type="evidence" value="ECO:0007669"/>
    <property type="project" value="UniProtKB-UniRule"/>
</dbReference>
<keyword evidence="10" id="KW-1185">Reference proteome</keyword>
<feature type="active site" description="Proton acceptor; specific for D-alanine" evidence="5">
    <location>
        <position position="39"/>
    </location>
</feature>
<evidence type="ECO:0000256" key="3">
    <source>
        <dbReference type="ARBA" id="ARBA00022898"/>
    </source>
</evidence>
<comment type="pathway">
    <text evidence="5">Amino-acid biosynthesis; D-alanine biosynthesis; D-alanine from L-alanine: step 1/1.</text>
</comment>
<organism evidence="9 10">
    <name type="scientific">Paenibacillus contaminans</name>
    <dbReference type="NCBI Taxonomy" id="450362"/>
    <lineage>
        <taxon>Bacteria</taxon>
        <taxon>Bacillati</taxon>
        <taxon>Bacillota</taxon>
        <taxon>Bacilli</taxon>
        <taxon>Bacillales</taxon>
        <taxon>Paenibacillaceae</taxon>
        <taxon>Paenibacillus</taxon>
    </lineage>
</organism>
<dbReference type="Proteomes" id="UP000250369">
    <property type="component" value="Unassembled WGS sequence"/>
</dbReference>
<dbReference type="InterPro" id="IPR029066">
    <property type="entry name" value="PLP-binding_barrel"/>
</dbReference>
<dbReference type="OrthoDB" id="9813814at2"/>
<dbReference type="InterPro" id="IPR000821">
    <property type="entry name" value="Ala_racemase"/>
</dbReference>
<protein>
    <recommendedName>
        <fullName evidence="5">Alanine racemase</fullName>
        <ecNumber evidence="5">5.1.1.1</ecNumber>
    </recommendedName>
</protein>
<dbReference type="Pfam" id="PF00842">
    <property type="entry name" value="Ala_racemase_C"/>
    <property type="match status" value="1"/>
</dbReference>
<dbReference type="PANTHER" id="PTHR30511">
    <property type="entry name" value="ALANINE RACEMASE"/>
    <property type="match status" value="1"/>
</dbReference>
<dbReference type="FunFam" id="3.20.20.10:FF:000002">
    <property type="entry name" value="Alanine racemase"/>
    <property type="match status" value="1"/>
</dbReference>
<evidence type="ECO:0000313" key="9">
    <source>
        <dbReference type="EMBL" id="RAV13772.1"/>
    </source>
</evidence>
<evidence type="ECO:0000313" key="10">
    <source>
        <dbReference type="Proteomes" id="UP000250369"/>
    </source>
</evidence>
<dbReference type="PANTHER" id="PTHR30511:SF0">
    <property type="entry name" value="ALANINE RACEMASE, CATABOLIC-RELATED"/>
    <property type="match status" value="1"/>
</dbReference>
<reference evidence="9 10" key="1">
    <citation type="journal article" date="2009" name="Int. J. Syst. Evol. Microbiol.">
        <title>Paenibacillus contaminans sp. nov., isolated from a contaminated laboratory plate.</title>
        <authorList>
            <person name="Chou J.H."/>
            <person name="Lee J.H."/>
            <person name="Lin M.C."/>
            <person name="Chang P.S."/>
            <person name="Arun A.B."/>
            <person name="Young C.C."/>
            <person name="Chen W.M."/>
        </authorList>
    </citation>
    <scope>NUCLEOTIDE SEQUENCE [LARGE SCALE GENOMIC DNA]</scope>
    <source>
        <strain evidence="9 10">CKOBP-6</strain>
    </source>
</reference>
<dbReference type="EC" id="5.1.1.1" evidence="5"/>
<feature type="binding site" evidence="5 7">
    <location>
        <position position="316"/>
    </location>
    <ligand>
        <name>substrate</name>
    </ligand>
</feature>
<dbReference type="GO" id="GO:0008784">
    <property type="term" value="F:alanine racemase activity"/>
    <property type="evidence" value="ECO:0007669"/>
    <property type="project" value="UniProtKB-UniRule"/>
</dbReference>
<evidence type="ECO:0000256" key="6">
    <source>
        <dbReference type="PIRSR" id="PIRSR600821-50"/>
    </source>
</evidence>
<evidence type="ECO:0000256" key="5">
    <source>
        <dbReference type="HAMAP-Rule" id="MF_01201"/>
    </source>
</evidence>
<dbReference type="UniPathway" id="UPA00042">
    <property type="reaction ID" value="UER00497"/>
</dbReference>